<gene>
    <name evidence="11" type="primary">purC</name>
    <name evidence="13" type="ORF">J3E07_000493</name>
</gene>
<dbReference type="InterPro" id="IPR028923">
    <property type="entry name" value="SAICAR_synt/ADE2_N"/>
</dbReference>
<dbReference type="PANTHER" id="PTHR43599:SF3">
    <property type="entry name" value="SI:DKEY-6E2.2"/>
    <property type="match status" value="1"/>
</dbReference>
<dbReference type="AlphaFoldDB" id="A0A8J7S0E3"/>
<evidence type="ECO:0000313" key="13">
    <source>
        <dbReference type="EMBL" id="MBP2201095.1"/>
    </source>
</evidence>
<evidence type="ECO:0000256" key="1">
    <source>
        <dbReference type="ARBA" id="ARBA00004672"/>
    </source>
</evidence>
<feature type="domain" description="SAICAR synthetase/ADE2 N-terminal" evidence="12">
    <location>
        <begin position="15"/>
        <end position="239"/>
    </location>
</feature>
<dbReference type="RefSeq" id="WP_209590561.1">
    <property type="nucleotide sequence ID" value="NZ_JAGGMU010000001.1"/>
</dbReference>
<dbReference type="PROSITE" id="PS01058">
    <property type="entry name" value="SAICAR_SYNTHETASE_2"/>
    <property type="match status" value="1"/>
</dbReference>
<dbReference type="GO" id="GO:0009236">
    <property type="term" value="P:cobalamin biosynthetic process"/>
    <property type="evidence" value="ECO:0007669"/>
    <property type="project" value="InterPro"/>
</dbReference>
<keyword evidence="7 11" id="KW-0658">Purine biosynthesis</keyword>
<evidence type="ECO:0000313" key="14">
    <source>
        <dbReference type="Proteomes" id="UP000740329"/>
    </source>
</evidence>
<accession>A0A8J7S0E3</accession>
<comment type="similarity">
    <text evidence="2 11">Belongs to the SAICAR synthetase family.</text>
</comment>
<dbReference type="SUPFAM" id="SSF56104">
    <property type="entry name" value="SAICAR synthase-like"/>
    <property type="match status" value="1"/>
</dbReference>
<evidence type="ECO:0000256" key="7">
    <source>
        <dbReference type="ARBA" id="ARBA00022755"/>
    </source>
</evidence>
<reference evidence="13" key="1">
    <citation type="submission" date="2021-03" db="EMBL/GenBank/DDBJ databases">
        <title>Genomic Encyclopedia of Type Strains, Phase IV (KMG-V): Genome sequencing to study the core and pangenomes of soil and plant-associated prokaryotes.</title>
        <authorList>
            <person name="Whitman W."/>
        </authorList>
    </citation>
    <scope>NUCLEOTIDE SEQUENCE</scope>
    <source>
        <strain evidence="13">C4</strain>
    </source>
</reference>
<dbReference type="GO" id="GO:0006189">
    <property type="term" value="P:'de novo' IMP biosynthetic process"/>
    <property type="evidence" value="ECO:0007669"/>
    <property type="project" value="UniProtKB-UniRule"/>
</dbReference>
<dbReference type="FunFam" id="3.30.200.20:FF:000086">
    <property type="entry name" value="Phosphoribosylaminoimidazole-succinocarboxamide synthase"/>
    <property type="match status" value="1"/>
</dbReference>
<evidence type="ECO:0000256" key="10">
    <source>
        <dbReference type="ARBA" id="ARBA00048475"/>
    </source>
</evidence>
<dbReference type="InterPro" id="IPR050089">
    <property type="entry name" value="SAICAR_synthetase"/>
</dbReference>
<comment type="pathway">
    <text evidence="1 11">Purine metabolism; IMP biosynthesis via de novo pathway; 5-amino-1-(5-phospho-D-ribosyl)imidazole-4-carboxamide from 5-amino-1-(5-phospho-D-ribosyl)imidazole-4-carboxylate: step 1/2.</text>
</comment>
<dbReference type="Proteomes" id="UP000740329">
    <property type="component" value="Unassembled WGS sequence"/>
</dbReference>
<evidence type="ECO:0000256" key="11">
    <source>
        <dbReference type="HAMAP-Rule" id="MF_00137"/>
    </source>
</evidence>
<dbReference type="InterPro" id="IPR018236">
    <property type="entry name" value="SAICAR_synthetase_CS"/>
</dbReference>
<dbReference type="UniPathway" id="UPA00074">
    <property type="reaction ID" value="UER00131"/>
</dbReference>
<keyword evidence="5 11" id="KW-0436">Ligase</keyword>
<evidence type="ECO:0000256" key="9">
    <source>
        <dbReference type="ARBA" id="ARBA00030409"/>
    </source>
</evidence>
<dbReference type="NCBIfam" id="TIGR00081">
    <property type="entry name" value="purC"/>
    <property type="match status" value="1"/>
</dbReference>
<dbReference type="FunFam" id="3.30.470.20:FF:000006">
    <property type="entry name" value="Phosphoribosylaminoimidazole-succinocarboxamide synthase"/>
    <property type="match status" value="1"/>
</dbReference>
<name>A0A8J7S0E3_METVO</name>
<evidence type="ECO:0000256" key="5">
    <source>
        <dbReference type="ARBA" id="ARBA00022598"/>
    </source>
</evidence>
<comment type="caution">
    <text evidence="13">The sequence shown here is derived from an EMBL/GenBank/DDBJ whole genome shotgun (WGS) entry which is preliminary data.</text>
</comment>
<keyword evidence="8 11" id="KW-0067">ATP-binding</keyword>
<evidence type="ECO:0000256" key="2">
    <source>
        <dbReference type="ARBA" id="ARBA00010190"/>
    </source>
</evidence>
<dbReference type="Gene3D" id="3.30.200.20">
    <property type="entry name" value="Phosphorylase Kinase, domain 1"/>
    <property type="match status" value="1"/>
</dbReference>
<dbReference type="PROSITE" id="PS01057">
    <property type="entry name" value="SAICAR_SYNTHETASE_1"/>
    <property type="match status" value="1"/>
</dbReference>
<evidence type="ECO:0000256" key="6">
    <source>
        <dbReference type="ARBA" id="ARBA00022741"/>
    </source>
</evidence>
<evidence type="ECO:0000256" key="3">
    <source>
        <dbReference type="ARBA" id="ARBA00012217"/>
    </source>
</evidence>
<organism evidence="13 14">
    <name type="scientific">Methanococcus voltae</name>
    <dbReference type="NCBI Taxonomy" id="2188"/>
    <lineage>
        <taxon>Archaea</taxon>
        <taxon>Methanobacteriati</taxon>
        <taxon>Methanobacteriota</taxon>
        <taxon>Methanomada group</taxon>
        <taxon>Methanococci</taxon>
        <taxon>Methanococcales</taxon>
        <taxon>Methanococcaceae</taxon>
        <taxon>Methanococcus</taxon>
    </lineage>
</organism>
<evidence type="ECO:0000256" key="8">
    <source>
        <dbReference type="ARBA" id="ARBA00022840"/>
    </source>
</evidence>
<evidence type="ECO:0000259" key="12">
    <source>
        <dbReference type="Pfam" id="PF01259"/>
    </source>
</evidence>
<proteinExistence type="inferred from homology"/>
<dbReference type="CDD" id="cd01415">
    <property type="entry name" value="SAICAR_synt_PurC"/>
    <property type="match status" value="1"/>
</dbReference>
<dbReference type="PANTHER" id="PTHR43599">
    <property type="entry name" value="MULTIFUNCTIONAL PROTEIN ADE2"/>
    <property type="match status" value="1"/>
</dbReference>
<dbReference type="Pfam" id="PF01259">
    <property type="entry name" value="SAICAR_synt"/>
    <property type="match status" value="1"/>
</dbReference>
<dbReference type="EC" id="6.3.2.6" evidence="3 11"/>
<dbReference type="GO" id="GO:0004639">
    <property type="term" value="F:phosphoribosylaminoimidazolesuccinocarboxamide synthase activity"/>
    <property type="evidence" value="ECO:0007669"/>
    <property type="project" value="UniProtKB-UniRule"/>
</dbReference>
<dbReference type="InterPro" id="IPR033934">
    <property type="entry name" value="SAICAR_synt_PurC"/>
</dbReference>
<comment type="catalytic activity">
    <reaction evidence="10 11">
        <text>5-amino-1-(5-phospho-D-ribosyl)imidazole-4-carboxylate + L-aspartate + ATP = (2S)-2-[5-amino-1-(5-phospho-beta-D-ribosyl)imidazole-4-carboxamido]succinate + ADP + phosphate + 2 H(+)</text>
        <dbReference type="Rhea" id="RHEA:22628"/>
        <dbReference type="ChEBI" id="CHEBI:15378"/>
        <dbReference type="ChEBI" id="CHEBI:29991"/>
        <dbReference type="ChEBI" id="CHEBI:30616"/>
        <dbReference type="ChEBI" id="CHEBI:43474"/>
        <dbReference type="ChEBI" id="CHEBI:58443"/>
        <dbReference type="ChEBI" id="CHEBI:77657"/>
        <dbReference type="ChEBI" id="CHEBI:456216"/>
        <dbReference type="EC" id="6.3.2.6"/>
    </reaction>
</comment>
<evidence type="ECO:0000256" key="4">
    <source>
        <dbReference type="ARBA" id="ARBA00016460"/>
    </source>
</evidence>
<sequence>MTSYDLEQIKSKQPLYTGKAKSIYEIDNETVLVEFRDDITAGNGAKHDVKSGKGYLNALISAELFRVLEKAGIPTHFIEYIEPTTTIAKNVKIVPIEVIVRNITAGSLCRRYPFEEGKELKTPIVQFDYKNDEYGDPMLNYDIALALEIATLEQLDEIKEIGLKVNDVLVKYFDNIGIKLVDYKIEIGLTNDGKLIVADEISPDTMRLWDKETNDVMDKDVFRKDLGNVLEKYEVVAKRMGLLE</sequence>
<dbReference type="GO" id="GO:0005524">
    <property type="term" value="F:ATP binding"/>
    <property type="evidence" value="ECO:0007669"/>
    <property type="project" value="UniProtKB-KW"/>
</dbReference>
<dbReference type="EMBL" id="JAGGMV010000001">
    <property type="protein sequence ID" value="MBP2201095.1"/>
    <property type="molecule type" value="Genomic_DNA"/>
</dbReference>
<protein>
    <recommendedName>
        <fullName evidence="4 11">Phosphoribosylaminoimidazole-succinocarboxamide synthase</fullName>
        <ecNumber evidence="3 11">6.3.2.6</ecNumber>
    </recommendedName>
    <alternativeName>
        <fullName evidence="9 11">SAICAR synthetase</fullName>
    </alternativeName>
</protein>
<keyword evidence="6 11" id="KW-0547">Nucleotide-binding</keyword>
<dbReference type="Gene3D" id="3.30.470.20">
    <property type="entry name" value="ATP-grasp fold, B domain"/>
    <property type="match status" value="1"/>
</dbReference>
<dbReference type="InterPro" id="IPR001636">
    <property type="entry name" value="SAICAR_synth"/>
</dbReference>
<dbReference type="OrthoDB" id="10775at2157"/>
<dbReference type="HAMAP" id="MF_00137">
    <property type="entry name" value="SAICAR_synth"/>
    <property type="match status" value="1"/>
</dbReference>